<evidence type="ECO:0000256" key="6">
    <source>
        <dbReference type="ARBA" id="ARBA00022427"/>
    </source>
</evidence>
<keyword evidence="11" id="KW-0132">Cell division</keyword>
<keyword evidence="9" id="KW-0597">Phosphoprotein</keyword>
<gene>
    <name evidence="34" type="ORF">PECUL_23A000692</name>
</gene>
<dbReference type="CDD" id="cd20877">
    <property type="entry name" value="C1_ARHGEF2"/>
    <property type="match status" value="1"/>
</dbReference>
<dbReference type="GO" id="GO:0005794">
    <property type="term" value="C:Golgi apparatus"/>
    <property type="evidence" value="ECO:0007669"/>
    <property type="project" value="UniProtKB-SubCell"/>
</dbReference>
<comment type="subcellular location">
    <subcellularLocation>
        <location evidence="2">Cell junction</location>
        <location evidence="2">Tight junction</location>
    </subcellularLocation>
    <subcellularLocation>
        <location evidence="1">Cytoplasm</location>
        <location evidence="1">Cytoskeleton</location>
        <location evidence="1">Spindle</location>
    </subcellularLocation>
    <subcellularLocation>
        <location evidence="3">Cytoplasmic vesicle</location>
    </subcellularLocation>
    <subcellularLocation>
        <location evidence="4">Golgi apparatus</location>
    </subcellularLocation>
</comment>
<dbReference type="SMART" id="SM00325">
    <property type="entry name" value="RhoGEF"/>
    <property type="match status" value="1"/>
</dbReference>
<dbReference type="AlphaFoldDB" id="A0AAD1TMJ6"/>
<evidence type="ECO:0000256" key="30">
    <source>
        <dbReference type="SAM" id="MobiDB-lite"/>
    </source>
</evidence>
<dbReference type="FunFam" id="1.20.900.10:FF:000004">
    <property type="entry name" value="Rho guanine nucleotide exchange factor 2"/>
    <property type="match status" value="1"/>
</dbReference>
<dbReference type="GO" id="GO:0007399">
    <property type="term" value="P:nervous system development"/>
    <property type="evidence" value="ECO:0007669"/>
    <property type="project" value="UniProtKB-KW"/>
</dbReference>
<evidence type="ECO:0000256" key="8">
    <source>
        <dbReference type="ARBA" id="ARBA00022490"/>
    </source>
</evidence>
<organism evidence="34 35">
    <name type="scientific">Pelobates cultripes</name>
    <name type="common">Western spadefoot toad</name>
    <dbReference type="NCBI Taxonomy" id="61616"/>
    <lineage>
        <taxon>Eukaryota</taxon>
        <taxon>Metazoa</taxon>
        <taxon>Chordata</taxon>
        <taxon>Craniata</taxon>
        <taxon>Vertebrata</taxon>
        <taxon>Euteleostomi</taxon>
        <taxon>Amphibia</taxon>
        <taxon>Batrachia</taxon>
        <taxon>Anura</taxon>
        <taxon>Pelobatoidea</taxon>
        <taxon>Pelobatidae</taxon>
        <taxon>Pelobates</taxon>
    </lineage>
</organism>
<keyword evidence="20" id="KW-0524">Neurogenesis</keyword>
<evidence type="ECO:0000259" key="31">
    <source>
        <dbReference type="PROSITE" id="PS50003"/>
    </source>
</evidence>
<dbReference type="PROSITE" id="PS50081">
    <property type="entry name" value="ZF_DAG_PE_2"/>
    <property type="match status" value="1"/>
</dbReference>
<dbReference type="SMART" id="SM00233">
    <property type="entry name" value="PH"/>
    <property type="match status" value="1"/>
</dbReference>
<dbReference type="InterPro" id="IPR041020">
    <property type="entry name" value="PH_16"/>
</dbReference>
<evidence type="ECO:0000256" key="7">
    <source>
        <dbReference type="ARBA" id="ARBA00022473"/>
    </source>
</evidence>
<evidence type="ECO:0000256" key="2">
    <source>
        <dbReference type="ARBA" id="ARBA00004435"/>
    </source>
</evidence>
<keyword evidence="8" id="KW-0963">Cytoplasm</keyword>
<evidence type="ECO:0000256" key="18">
    <source>
        <dbReference type="ARBA" id="ARBA00022833"/>
    </source>
</evidence>
<dbReference type="GO" id="GO:0000902">
    <property type="term" value="P:cell morphogenesis"/>
    <property type="evidence" value="ECO:0007669"/>
    <property type="project" value="TreeGrafter"/>
</dbReference>
<evidence type="ECO:0000256" key="3">
    <source>
        <dbReference type="ARBA" id="ARBA00004541"/>
    </source>
</evidence>
<keyword evidence="12" id="KW-0344">Guanine-nucleotide releasing factor</keyword>
<evidence type="ECO:0000256" key="16">
    <source>
        <dbReference type="ARBA" id="ARBA00022776"/>
    </source>
</evidence>
<keyword evidence="21" id="KW-0965">Cell junction</keyword>
<sequence length="1203" mass="137665">MNNTEVFVTDGDAGFFTGRGQKTRCLSAIEPRVPSEVDLQDEEMDRFLGVPLRRSCRLRSSMHDKDAFRRHSWEPGKRLQEAEADYEQLSVSLKGLDPEEIEGNMGYKRDPRRTPIIRSTDELESLLSLRGEDVEVTQEEHAKRLQAYLASQAYIYNNLSKSVSMTGIDHTYCYNDDVSLYSNGRRHANRLYTLSCGDIHDLETDEKENRDKEESPLGRTLSFIKKMAGSKSKNKEKEKMKDREKESKDKDTRYTNGHLFTTITVSGTTMCFVCNKSITAKEALICPTCSVTIHNRCKDSLPSCTKVKQKQQKAASLKNNSALQNVSLRNKTTTLRERPSSAIYPSDSLRHSILGSRRGRPSLSLSKSVSTTNISGNLNDESPLGIRRILSQSTDSLNMRNRTLSVESLIDEGAEVMYNQLMSDFATDEKEFEADSWSLAVDNNYLQQHKKDVMKRQDVIYELIQTEVHHVRTLKIMTNMFRKGMLEDLQMDQALVHKMFPCVDELSDIHARFLIRLLERRKDSLASDSNTNFVINKLGDILINQFSGTNAEHMKKAYTEFCSQHQKAVKLYKELFSRDKKFQQWIRKMTRSPLLRRHGVQECILLVTQRITKYPVLIDRILHNSKGDEEEYQDMAASLTLIKELITSIDQEVDNYEKNLRLQEIYHRVDSRTAVQVMENYCFGKDELLRRKLIHEGTLLWKTAAGRFKDVIMLLMTDVLILLQEKDQKYYFPTLDKSPVISLQNLIVRDIANQEKGMFLITAKPPEMYEVHAASREERNTWMKIIEQSVKVCPKREDFPLIETEVEAKLRKLKEVIQQKDREVVEILEEKVALFNKVLQLQAGEDSPAICVNSRSLFRTDSTDSHRGEKLVNETIKEVEALKDVVLGAGSEQSLLKNDLNHTSNSSSASDTNGETGSLNGSLETTKDEDSNQKDRNGNQLQQKSPQEDAVQRIANIYSLLHGLQALVTQQDTMIDVHTQDGSDKKDRLCRTNSRDISMVEPLSKSLDKQGTELTLLQRQHTLLQEELRRCKRQCEERVQEAGMLEARLRETEQNRSVLERELDEVKRHVSMLQKERSNGGAELARIHRGVDPRRRSLPAGDALYQTFTPPQLPPDRRTHDTTDGLVPRLTFQEDLDLKDDLSDLTELERLPETVDTESSEEEGGGPPVSPSSAREFQRMQDIPEEAESVHDVRDAEQGSSES</sequence>
<evidence type="ECO:0000256" key="9">
    <source>
        <dbReference type="ARBA" id="ARBA00022553"/>
    </source>
</evidence>
<dbReference type="GO" id="GO:0032587">
    <property type="term" value="C:ruffle membrane"/>
    <property type="evidence" value="ECO:0007669"/>
    <property type="project" value="TreeGrafter"/>
</dbReference>
<evidence type="ECO:0000256" key="26">
    <source>
        <dbReference type="ARBA" id="ARBA00023306"/>
    </source>
</evidence>
<dbReference type="InterPro" id="IPR051632">
    <property type="entry name" value="Rho_GEF"/>
</dbReference>
<dbReference type="InterPro" id="IPR002219">
    <property type="entry name" value="PKC_DAG/PE"/>
</dbReference>
<keyword evidence="19" id="KW-0391">Immunity</keyword>
<feature type="coiled-coil region" evidence="29">
    <location>
        <begin position="803"/>
        <end position="830"/>
    </location>
</feature>
<reference evidence="34" key="1">
    <citation type="submission" date="2022-03" db="EMBL/GenBank/DDBJ databases">
        <authorList>
            <person name="Alioto T."/>
            <person name="Alioto T."/>
            <person name="Gomez Garrido J."/>
        </authorList>
    </citation>
    <scope>NUCLEOTIDE SEQUENCE</scope>
</reference>
<keyword evidence="23" id="KW-0333">Golgi apparatus</keyword>
<evidence type="ECO:0000256" key="23">
    <source>
        <dbReference type="ARBA" id="ARBA00023034"/>
    </source>
</evidence>
<dbReference type="Gene3D" id="3.30.60.20">
    <property type="match status" value="1"/>
</dbReference>
<evidence type="ECO:0000256" key="12">
    <source>
        <dbReference type="ARBA" id="ARBA00022658"/>
    </source>
</evidence>
<feature type="compositionally biased region" description="Acidic residues" evidence="30">
    <location>
        <begin position="1155"/>
        <end position="1164"/>
    </location>
</feature>
<keyword evidence="18" id="KW-0862">Zinc</keyword>
<dbReference type="Gene3D" id="1.20.900.10">
    <property type="entry name" value="Dbl homology (DH) domain"/>
    <property type="match status" value="1"/>
</dbReference>
<feature type="compositionally biased region" description="Basic and acidic residues" evidence="30">
    <location>
        <begin position="233"/>
        <end position="251"/>
    </location>
</feature>
<dbReference type="Proteomes" id="UP001295444">
    <property type="component" value="Chromosome 13"/>
</dbReference>
<feature type="compositionally biased region" description="Basic and acidic residues" evidence="30">
    <location>
        <begin position="1188"/>
        <end position="1197"/>
    </location>
</feature>
<keyword evidence="25" id="KW-0206">Cytoskeleton</keyword>
<keyword evidence="27" id="KW-0968">Cytoplasmic vesicle</keyword>
<dbReference type="Gene3D" id="2.30.29.30">
    <property type="entry name" value="Pleckstrin-homology domain (PH domain)/Phosphotyrosine-binding domain (PTB)"/>
    <property type="match status" value="1"/>
</dbReference>
<dbReference type="GO" id="GO:0005874">
    <property type="term" value="C:microtubule"/>
    <property type="evidence" value="ECO:0007669"/>
    <property type="project" value="UniProtKB-KW"/>
</dbReference>
<dbReference type="InterPro" id="IPR001849">
    <property type="entry name" value="PH_domain"/>
</dbReference>
<evidence type="ECO:0000256" key="20">
    <source>
        <dbReference type="ARBA" id="ARBA00022902"/>
    </source>
</evidence>
<accession>A0AAD1TMJ6</accession>
<dbReference type="SUPFAM" id="SSF57889">
    <property type="entry name" value="Cysteine-rich domain"/>
    <property type="match status" value="1"/>
</dbReference>
<feature type="region of interest" description="Disordered" evidence="30">
    <location>
        <begin position="1075"/>
        <end position="1128"/>
    </location>
</feature>
<dbReference type="PANTHER" id="PTHR13944">
    <property type="entry name" value="AGAP007712-PA"/>
    <property type="match status" value="1"/>
</dbReference>
<dbReference type="InterPro" id="IPR000219">
    <property type="entry name" value="DH_dom"/>
</dbReference>
<evidence type="ECO:0000256" key="1">
    <source>
        <dbReference type="ARBA" id="ARBA00004186"/>
    </source>
</evidence>
<dbReference type="CDD" id="cd13393">
    <property type="entry name" value="PH_ARHGEF2"/>
    <property type="match status" value="1"/>
</dbReference>
<dbReference type="InterPro" id="IPR035899">
    <property type="entry name" value="DBL_dom_sf"/>
</dbReference>
<feature type="domain" description="DH" evidence="32">
    <location>
        <begin position="455"/>
        <end position="652"/>
    </location>
</feature>
<dbReference type="GO" id="GO:0005085">
    <property type="term" value="F:guanyl-nucleotide exchange factor activity"/>
    <property type="evidence" value="ECO:0007669"/>
    <property type="project" value="UniProtKB-KW"/>
</dbReference>
<dbReference type="GO" id="GO:0007015">
    <property type="term" value="P:actin filament organization"/>
    <property type="evidence" value="ECO:0007669"/>
    <property type="project" value="TreeGrafter"/>
</dbReference>
<dbReference type="GO" id="GO:0005923">
    <property type="term" value="C:bicellular tight junction"/>
    <property type="evidence" value="ECO:0007669"/>
    <property type="project" value="UniProtKB-SubCell"/>
</dbReference>
<feature type="domain" description="Phorbol-ester/DAG-type" evidence="33">
    <location>
        <begin position="257"/>
        <end position="304"/>
    </location>
</feature>
<keyword evidence="16" id="KW-0498">Mitosis</keyword>
<dbReference type="GO" id="GO:0031410">
    <property type="term" value="C:cytoplasmic vesicle"/>
    <property type="evidence" value="ECO:0007669"/>
    <property type="project" value="UniProtKB-SubCell"/>
</dbReference>
<dbReference type="SUPFAM" id="SSF48065">
    <property type="entry name" value="DBL homology domain (DH-domain)"/>
    <property type="match status" value="1"/>
</dbReference>
<dbReference type="Pfam" id="PF00621">
    <property type="entry name" value="RhoGEF"/>
    <property type="match status" value="1"/>
</dbReference>
<evidence type="ECO:0000313" key="34">
    <source>
        <dbReference type="EMBL" id="CAH2327223.1"/>
    </source>
</evidence>
<dbReference type="PANTHER" id="PTHR13944:SF20">
    <property type="entry name" value="RHO GUANINE NUCLEOTIDE EXCHANGE FACTOR 2"/>
    <property type="match status" value="1"/>
</dbReference>
<dbReference type="FunFam" id="2.30.29.30:FF:000021">
    <property type="entry name" value="Rho guanine nucleotide exchange factor 2"/>
    <property type="match status" value="1"/>
</dbReference>
<feature type="region of interest" description="Disordered" evidence="30">
    <location>
        <begin position="898"/>
        <end position="948"/>
    </location>
</feature>
<dbReference type="GO" id="GO:0035023">
    <property type="term" value="P:regulation of Rho protein signal transduction"/>
    <property type="evidence" value="ECO:0007669"/>
    <property type="project" value="TreeGrafter"/>
</dbReference>
<evidence type="ECO:0000256" key="19">
    <source>
        <dbReference type="ARBA" id="ARBA00022859"/>
    </source>
</evidence>
<evidence type="ECO:0000259" key="32">
    <source>
        <dbReference type="PROSITE" id="PS50010"/>
    </source>
</evidence>
<dbReference type="CDD" id="cd00160">
    <property type="entry name" value="RhoGEF"/>
    <property type="match status" value="1"/>
</dbReference>
<dbReference type="GO" id="GO:0008270">
    <property type="term" value="F:zinc ion binding"/>
    <property type="evidence" value="ECO:0007669"/>
    <property type="project" value="UniProtKB-KW"/>
</dbReference>
<dbReference type="EMBL" id="OW240924">
    <property type="protein sequence ID" value="CAH2327223.1"/>
    <property type="molecule type" value="Genomic_DNA"/>
</dbReference>
<feature type="region of interest" description="Disordered" evidence="30">
    <location>
        <begin position="228"/>
        <end position="251"/>
    </location>
</feature>
<dbReference type="SUPFAM" id="SSF50729">
    <property type="entry name" value="PH domain-like"/>
    <property type="match status" value="1"/>
</dbReference>
<keyword evidence="17" id="KW-0221">Differentiation</keyword>
<evidence type="ECO:0000256" key="22">
    <source>
        <dbReference type="ARBA" id="ARBA00022990"/>
    </source>
</evidence>
<dbReference type="InterPro" id="IPR037806">
    <property type="entry name" value="ARHGEF2_PH"/>
</dbReference>
<keyword evidence="22" id="KW-0007">Acetylation</keyword>
<dbReference type="InterPro" id="IPR046349">
    <property type="entry name" value="C1-like_sf"/>
</dbReference>
<evidence type="ECO:0000256" key="13">
    <source>
        <dbReference type="ARBA" id="ARBA00022701"/>
    </source>
</evidence>
<keyword evidence="10" id="KW-0399">Innate immunity</keyword>
<dbReference type="PROSITE" id="PS50010">
    <property type="entry name" value="DH_2"/>
    <property type="match status" value="1"/>
</dbReference>
<dbReference type="PROSITE" id="PS50003">
    <property type="entry name" value="PH_DOMAIN"/>
    <property type="match status" value="1"/>
</dbReference>
<keyword evidence="26" id="KW-0131">Cell cycle</keyword>
<name>A0AAD1TMJ6_PELCU</name>
<evidence type="ECO:0000256" key="11">
    <source>
        <dbReference type="ARBA" id="ARBA00022618"/>
    </source>
</evidence>
<dbReference type="GO" id="GO:0008017">
    <property type="term" value="F:microtubule binding"/>
    <property type="evidence" value="ECO:0007669"/>
    <property type="project" value="TreeGrafter"/>
</dbReference>
<keyword evidence="6" id="KW-0796">Tight junction</keyword>
<dbReference type="GO" id="GO:0051301">
    <property type="term" value="P:cell division"/>
    <property type="evidence" value="ECO:0007669"/>
    <property type="project" value="UniProtKB-KW"/>
</dbReference>
<feature type="compositionally biased region" description="Basic and acidic residues" evidence="30">
    <location>
        <begin position="925"/>
        <end position="937"/>
    </location>
</feature>
<dbReference type="InterPro" id="IPR011993">
    <property type="entry name" value="PH-like_dom_sf"/>
</dbReference>
<evidence type="ECO:0000256" key="27">
    <source>
        <dbReference type="ARBA" id="ARBA00023329"/>
    </source>
</evidence>
<dbReference type="SMART" id="SM00109">
    <property type="entry name" value="C1"/>
    <property type="match status" value="1"/>
</dbReference>
<dbReference type="PROSITE" id="PS00479">
    <property type="entry name" value="ZF_DAG_PE_1"/>
    <property type="match status" value="1"/>
</dbReference>
<feature type="domain" description="PH" evidence="31">
    <location>
        <begin position="692"/>
        <end position="791"/>
    </location>
</feature>
<evidence type="ECO:0000256" key="28">
    <source>
        <dbReference type="ARBA" id="ARBA00031760"/>
    </source>
</evidence>
<keyword evidence="13" id="KW-0493">Microtubule</keyword>
<dbReference type="GO" id="GO:0030154">
    <property type="term" value="P:cell differentiation"/>
    <property type="evidence" value="ECO:0007669"/>
    <property type="project" value="UniProtKB-KW"/>
</dbReference>
<keyword evidence="35" id="KW-1185">Reference proteome</keyword>
<evidence type="ECO:0000256" key="29">
    <source>
        <dbReference type="SAM" id="Coils"/>
    </source>
</evidence>
<dbReference type="GO" id="GO:0045087">
    <property type="term" value="P:innate immune response"/>
    <property type="evidence" value="ECO:0007669"/>
    <property type="project" value="UniProtKB-KW"/>
</dbReference>
<evidence type="ECO:0000256" key="14">
    <source>
        <dbReference type="ARBA" id="ARBA00022723"/>
    </source>
</evidence>
<dbReference type="GO" id="GO:0045666">
    <property type="term" value="P:positive regulation of neuron differentiation"/>
    <property type="evidence" value="ECO:0007669"/>
    <property type="project" value="TreeGrafter"/>
</dbReference>
<evidence type="ECO:0000256" key="15">
    <source>
        <dbReference type="ARBA" id="ARBA00022771"/>
    </source>
</evidence>
<evidence type="ECO:0000256" key="25">
    <source>
        <dbReference type="ARBA" id="ARBA00023212"/>
    </source>
</evidence>
<dbReference type="GO" id="GO:0005819">
    <property type="term" value="C:spindle"/>
    <property type="evidence" value="ECO:0007669"/>
    <property type="project" value="UniProtKB-SubCell"/>
</dbReference>
<feature type="compositionally biased region" description="Polar residues" evidence="30">
    <location>
        <begin position="898"/>
        <end position="924"/>
    </location>
</feature>
<proteinExistence type="predicted"/>
<evidence type="ECO:0000259" key="33">
    <source>
        <dbReference type="PROSITE" id="PS50081"/>
    </source>
</evidence>
<keyword evidence="14" id="KW-0479">Metal-binding</keyword>
<evidence type="ECO:0000313" key="35">
    <source>
        <dbReference type="Proteomes" id="UP001295444"/>
    </source>
</evidence>
<evidence type="ECO:0000256" key="10">
    <source>
        <dbReference type="ARBA" id="ARBA00022588"/>
    </source>
</evidence>
<dbReference type="Pfam" id="PF17838">
    <property type="entry name" value="PH_16"/>
    <property type="match status" value="1"/>
</dbReference>
<evidence type="ECO:0000256" key="24">
    <source>
        <dbReference type="ARBA" id="ARBA00023054"/>
    </source>
</evidence>
<protein>
    <recommendedName>
        <fullName evidence="5">Rho guanine nucleotide exchange factor 2</fullName>
    </recommendedName>
    <alternativeName>
        <fullName evidence="28">Guanine nucleotide exchange factor H1</fullName>
    </alternativeName>
</protein>
<keyword evidence="7" id="KW-0217">Developmental protein</keyword>
<evidence type="ECO:0000256" key="21">
    <source>
        <dbReference type="ARBA" id="ARBA00022949"/>
    </source>
</evidence>
<dbReference type="Pfam" id="PF00130">
    <property type="entry name" value="C1_1"/>
    <property type="match status" value="1"/>
</dbReference>
<evidence type="ECO:0000256" key="4">
    <source>
        <dbReference type="ARBA" id="ARBA00004555"/>
    </source>
</evidence>
<keyword evidence="24 29" id="KW-0175">Coiled coil</keyword>
<feature type="compositionally biased region" description="Basic and acidic residues" evidence="30">
    <location>
        <begin position="1085"/>
        <end position="1095"/>
    </location>
</feature>
<evidence type="ECO:0000256" key="5">
    <source>
        <dbReference type="ARBA" id="ARBA00017262"/>
    </source>
</evidence>
<feature type="region of interest" description="Disordered" evidence="30">
    <location>
        <begin position="1151"/>
        <end position="1203"/>
    </location>
</feature>
<keyword evidence="15" id="KW-0863">Zinc-finger</keyword>
<evidence type="ECO:0000256" key="17">
    <source>
        <dbReference type="ARBA" id="ARBA00022782"/>
    </source>
</evidence>